<evidence type="ECO:0000259" key="1">
    <source>
        <dbReference type="Pfam" id="PF12183"/>
    </source>
</evidence>
<evidence type="ECO:0000313" key="2">
    <source>
        <dbReference type="EMBL" id="MBS6634288.1"/>
    </source>
</evidence>
<dbReference type="RefSeq" id="WP_303951844.1">
    <property type="nucleotide sequence ID" value="NZ_JAGZXI010000001.1"/>
</dbReference>
<dbReference type="EMBL" id="JAGZXI010000001">
    <property type="protein sequence ID" value="MBS6634288.1"/>
    <property type="molecule type" value="Genomic_DNA"/>
</dbReference>
<dbReference type="Proteomes" id="UP000739069">
    <property type="component" value="Unassembled WGS sequence"/>
</dbReference>
<accession>A0A943TC31</accession>
<reference evidence="2" key="1">
    <citation type="submission" date="2021-02" db="EMBL/GenBank/DDBJ databases">
        <title>Infant gut strain persistence is associated with maternal origin, phylogeny, and functional potential including surface adhesion and iron acquisition.</title>
        <authorList>
            <person name="Lou Y.C."/>
        </authorList>
    </citation>
    <scope>NUCLEOTIDE SEQUENCE</scope>
    <source>
        <strain evidence="2">L1_008_092G1_dasL1_008_092G1_concoct_16</strain>
    </source>
</reference>
<organism evidence="2 3">
    <name type="scientific">Rothia mucilaginosa</name>
    <dbReference type="NCBI Taxonomy" id="43675"/>
    <lineage>
        <taxon>Bacteria</taxon>
        <taxon>Bacillati</taxon>
        <taxon>Actinomycetota</taxon>
        <taxon>Actinomycetes</taxon>
        <taxon>Micrococcales</taxon>
        <taxon>Micrococcaceae</taxon>
        <taxon>Rothia</taxon>
    </lineage>
</organism>
<comment type="caution">
    <text evidence="2">The sequence shown here is derived from an EMBL/GenBank/DDBJ whole genome shotgun (WGS) entry which is preliminary data.</text>
</comment>
<gene>
    <name evidence="2" type="ORF">KH265_01265</name>
</gene>
<feature type="domain" description="Restriction endonuclease type II NotI" evidence="1">
    <location>
        <begin position="23"/>
        <end position="228"/>
    </location>
</feature>
<dbReference type="AlphaFoldDB" id="A0A943TC31"/>
<sequence length="309" mass="34577">MAGYITDYFGYPIYDNSTAALESAQKSWCPFLDDTCTKNINLDGERIISGACAIQQAGKDAPEVICCPHRLYADNYQMLRDVAKLAFNADYPLASGRQALINATSTKGRTVAVFGHRWGGELRLPKMDGKSNYFVDWILALLSPEGHLEDFCAIEVQTIDTTGNYRDSRRALIPPNRSKVKSTVGLNWENVNKRILPQIIYKAQVLARESRCKTGMFFVVPSPVYDAIMSRLGGEDQVQKVGSLQPSSITFLSYNFDNDIQNIGEPRPLKIENTHMSTHYEVQQAFNRAKLPDQNVYGKAISEALGIQY</sequence>
<evidence type="ECO:0000313" key="3">
    <source>
        <dbReference type="Proteomes" id="UP000739069"/>
    </source>
</evidence>
<dbReference type="Pfam" id="PF12183">
    <property type="entry name" value="NotI"/>
    <property type="match status" value="1"/>
</dbReference>
<proteinExistence type="predicted"/>
<name>A0A943TC31_9MICC</name>
<dbReference type="InterPro" id="IPR022009">
    <property type="entry name" value="Resctriction_endonuc_II_NotI"/>
</dbReference>
<protein>
    <recommendedName>
        <fullName evidence="1">Restriction endonuclease type II NotI domain-containing protein</fullName>
    </recommendedName>
</protein>